<accession>A0A8K0S639</accession>
<sequence length="79" mass="9291">MNLVFFMYSINCYCLAMILGTCETCLLPRQRSDRRQPGVARFSHRPYDRLFGTPWDERWTCESTMACCRYSDDPGSTFD</sequence>
<evidence type="ECO:0000313" key="2">
    <source>
        <dbReference type="EMBL" id="KAH7252544.1"/>
    </source>
</evidence>
<dbReference type="EMBL" id="JAGPXF010000003">
    <property type="protein sequence ID" value="KAH7252544.1"/>
    <property type="molecule type" value="Genomic_DNA"/>
</dbReference>
<organism evidence="2 3">
    <name type="scientific">Fusarium tricinctum</name>
    <dbReference type="NCBI Taxonomy" id="61284"/>
    <lineage>
        <taxon>Eukaryota</taxon>
        <taxon>Fungi</taxon>
        <taxon>Dikarya</taxon>
        <taxon>Ascomycota</taxon>
        <taxon>Pezizomycotina</taxon>
        <taxon>Sordariomycetes</taxon>
        <taxon>Hypocreomycetidae</taxon>
        <taxon>Hypocreales</taxon>
        <taxon>Nectriaceae</taxon>
        <taxon>Fusarium</taxon>
        <taxon>Fusarium tricinctum species complex</taxon>
    </lineage>
</organism>
<protein>
    <submittedName>
        <fullName evidence="2">Uncharacterized protein</fullName>
    </submittedName>
</protein>
<keyword evidence="1" id="KW-0472">Membrane</keyword>
<name>A0A8K0S639_9HYPO</name>
<keyword evidence="3" id="KW-1185">Reference proteome</keyword>
<keyword evidence="1" id="KW-0812">Transmembrane</keyword>
<feature type="non-terminal residue" evidence="2">
    <location>
        <position position="79"/>
    </location>
</feature>
<gene>
    <name evidence="2" type="ORF">BKA59DRAFT_474848</name>
</gene>
<comment type="caution">
    <text evidence="2">The sequence shown here is derived from an EMBL/GenBank/DDBJ whole genome shotgun (WGS) entry which is preliminary data.</text>
</comment>
<proteinExistence type="predicted"/>
<feature type="transmembrane region" description="Helical" evidence="1">
    <location>
        <begin position="6"/>
        <end position="27"/>
    </location>
</feature>
<dbReference type="Proteomes" id="UP000813427">
    <property type="component" value="Unassembled WGS sequence"/>
</dbReference>
<dbReference type="AlphaFoldDB" id="A0A8K0S639"/>
<keyword evidence="1" id="KW-1133">Transmembrane helix</keyword>
<evidence type="ECO:0000256" key="1">
    <source>
        <dbReference type="SAM" id="Phobius"/>
    </source>
</evidence>
<evidence type="ECO:0000313" key="3">
    <source>
        <dbReference type="Proteomes" id="UP000813427"/>
    </source>
</evidence>
<reference evidence="2" key="1">
    <citation type="journal article" date="2021" name="Nat. Commun.">
        <title>Genetic determinants of endophytism in the Arabidopsis root mycobiome.</title>
        <authorList>
            <person name="Mesny F."/>
            <person name="Miyauchi S."/>
            <person name="Thiergart T."/>
            <person name="Pickel B."/>
            <person name="Atanasova L."/>
            <person name="Karlsson M."/>
            <person name="Huettel B."/>
            <person name="Barry K.W."/>
            <person name="Haridas S."/>
            <person name="Chen C."/>
            <person name="Bauer D."/>
            <person name="Andreopoulos W."/>
            <person name="Pangilinan J."/>
            <person name="LaButti K."/>
            <person name="Riley R."/>
            <person name="Lipzen A."/>
            <person name="Clum A."/>
            <person name="Drula E."/>
            <person name="Henrissat B."/>
            <person name="Kohler A."/>
            <person name="Grigoriev I.V."/>
            <person name="Martin F.M."/>
            <person name="Hacquard S."/>
        </authorList>
    </citation>
    <scope>NUCLEOTIDE SEQUENCE</scope>
    <source>
        <strain evidence="2">MPI-SDFR-AT-0068</strain>
    </source>
</reference>